<proteinExistence type="predicted"/>
<accession>A0A9N8Z6S0</accession>
<keyword evidence="2" id="KW-1185">Reference proteome</keyword>
<dbReference type="Proteomes" id="UP000789706">
    <property type="component" value="Unassembled WGS sequence"/>
</dbReference>
<dbReference type="AlphaFoldDB" id="A0A9N8Z6S0"/>
<comment type="caution">
    <text evidence="1">The sequence shown here is derived from an EMBL/GenBank/DDBJ whole genome shotgun (WGS) entry which is preliminary data.</text>
</comment>
<dbReference type="EMBL" id="CAJVPK010000234">
    <property type="protein sequence ID" value="CAG8480054.1"/>
    <property type="molecule type" value="Genomic_DNA"/>
</dbReference>
<name>A0A9N8Z6S0_9GLOM</name>
<sequence>MNFMLSIVNDTYNVDEVDKSSEIDIKKFRSKMLSDKSQKTLIHRINKQSTVRIENAGFDKIEAYDKVLYLSLMWNTDKLRL</sequence>
<protein>
    <submittedName>
        <fullName evidence="1">5222_t:CDS:1</fullName>
    </submittedName>
</protein>
<evidence type="ECO:0000313" key="1">
    <source>
        <dbReference type="EMBL" id="CAG8480054.1"/>
    </source>
</evidence>
<evidence type="ECO:0000313" key="2">
    <source>
        <dbReference type="Proteomes" id="UP000789706"/>
    </source>
</evidence>
<reference evidence="1" key="1">
    <citation type="submission" date="2021-06" db="EMBL/GenBank/DDBJ databases">
        <authorList>
            <person name="Kallberg Y."/>
            <person name="Tangrot J."/>
            <person name="Rosling A."/>
        </authorList>
    </citation>
    <scope>NUCLEOTIDE SEQUENCE</scope>
    <source>
        <strain evidence="1">AZ414A</strain>
    </source>
</reference>
<organism evidence="1 2">
    <name type="scientific">Diversispora eburnea</name>
    <dbReference type="NCBI Taxonomy" id="1213867"/>
    <lineage>
        <taxon>Eukaryota</taxon>
        <taxon>Fungi</taxon>
        <taxon>Fungi incertae sedis</taxon>
        <taxon>Mucoromycota</taxon>
        <taxon>Glomeromycotina</taxon>
        <taxon>Glomeromycetes</taxon>
        <taxon>Diversisporales</taxon>
        <taxon>Diversisporaceae</taxon>
        <taxon>Diversispora</taxon>
    </lineage>
</organism>
<gene>
    <name evidence="1" type="ORF">DEBURN_LOCUS3607</name>
</gene>